<dbReference type="InterPro" id="IPR013589">
    <property type="entry name" value="Bac_transglu_N"/>
</dbReference>
<dbReference type="Gene3D" id="3.10.620.30">
    <property type="match status" value="1"/>
</dbReference>
<dbReference type="InterPro" id="IPR002931">
    <property type="entry name" value="Transglutaminase-like"/>
</dbReference>
<dbReference type="STRING" id="1217970.SAMN05444002_3494"/>
<dbReference type="GO" id="GO:0008233">
    <property type="term" value="F:peptidase activity"/>
    <property type="evidence" value="ECO:0007669"/>
    <property type="project" value="UniProtKB-KW"/>
</dbReference>
<dbReference type="SUPFAM" id="SSF54001">
    <property type="entry name" value="Cysteine proteinases"/>
    <property type="match status" value="1"/>
</dbReference>
<evidence type="ECO:0000313" key="3">
    <source>
        <dbReference type="Proteomes" id="UP000184932"/>
    </source>
</evidence>
<dbReference type="PANTHER" id="PTHR33490">
    <property type="entry name" value="BLR5614 PROTEIN-RELATED"/>
    <property type="match status" value="1"/>
</dbReference>
<dbReference type="GO" id="GO:0006508">
    <property type="term" value="P:proteolysis"/>
    <property type="evidence" value="ECO:0007669"/>
    <property type="project" value="UniProtKB-KW"/>
</dbReference>
<sequence length="293" mass="32177">MRYDVKLQIEYEYQGTSDHARNLLHLLPAEIPDRQRISASLLTVDPVPQERRDLFDFYGNLVTFIAFHEPVDRISLSLVARAERLLQPPGLEFSPALSALPREIAEVRRIDGTAPHHFLGPSPRVSPNADMTAFARGLVTPDMPVLEAVRGIGEALHREMTFDPEATEVDTPATEAFAARHGVCQDFSHIMIACLRSLGIPAGYVSGFLRTIPPEGEERLEGADAMHAWVRAWCGAEAGWLEFDPTNNISAGMDHITVAVGRDYGDVAPVKGVIRTAGEQETSHCVDVIPLPA</sequence>
<dbReference type="EMBL" id="FSRL01000001">
    <property type="protein sequence ID" value="SIO20666.1"/>
    <property type="molecule type" value="Genomic_DNA"/>
</dbReference>
<keyword evidence="2" id="KW-0378">Hydrolase</keyword>
<dbReference type="Pfam" id="PF01841">
    <property type="entry name" value="Transglut_core"/>
    <property type="match status" value="1"/>
</dbReference>
<name>A0A1N6HLQ7_9RHOB</name>
<dbReference type="OrthoDB" id="9804023at2"/>
<dbReference type="SMART" id="SM00460">
    <property type="entry name" value="TGc"/>
    <property type="match status" value="1"/>
</dbReference>
<protein>
    <submittedName>
        <fullName evidence="2">Transglutaminase-like enzyme, putative cysteine protease</fullName>
    </submittedName>
</protein>
<dbReference type="InterPro" id="IPR038765">
    <property type="entry name" value="Papain-like_cys_pep_sf"/>
</dbReference>
<organism evidence="2 3">
    <name type="scientific">Vannielia litorea</name>
    <dbReference type="NCBI Taxonomy" id="1217970"/>
    <lineage>
        <taxon>Bacteria</taxon>
        <taxon>Pseudomonadati</taxon>
        <taxon>Pseudomonadota</taxon>
        <taxon>Alphaproteobacteria</taxon>
        <taxon>Rhodobacterales</taxon>
        <taxon>Paracoccaceae</taxon>
        <taxon>Vannielia</taxon>
    </lineage>
</organism>
<accession>A0A1N6HLQ7</accession>
<dbReference type="AlphaFoldDB" id="A0A1N6HLQ7"/>
<dbReference type="RefSeq" id="WP_074257393.1">
    <property type="nucleotide sequence ID" value="NZ_FSRL01000001.1"/>
</dbReference>
<proteinExistence type="predicted"/>
<dbReference type="Pfam" id="PF08379">
    <property type="entry name" value="Bact_transglu_N"/>
    <property type="match status" value="1"/>
</dbReference>
<reference evidence="3" key="1">
    <citation type="submission" date="2016-11" db="EMBL/GenBank/DDBJ databases">
        <authorList>
            <person name="Varghese N."/>
            <person name="Submissions S."/>
        </authorList>
    </citation>
    <scope>NUCLEOTIDE SEQUENCE [LARGE SCALE GENOMIC DNA]</scope>
    <source>
        <strain evidence="3">DSM 29440</strain>
    </source>
</reference>
<evidence type="ECO:0000259" key="1">
    <source>
        <dbReference type="SMART" id="SM00460"/>
    </source>
</evidence>
<dbReference type="Proteomes" id="UP000184932">
    <property type="component" value="Unassembled WGS sequence"/>
</dbReference>
<gene>
    <name evidence="2" type="ORF">SAMN05444002_3494</name>
</gene>
<keyword evidence="3" id="KW-1185">Reference proteome</keyword>
<feature type="domain" description="Transglutaminase-like" evidence="1">
    <location>
        <begin position="176"/>
        <end position="247"/>
    </location>
</feature>
<evidence type="ECO:0000313" key="2">
    <source>
        <dbReference type="EMBL" id="SIO20666.1"/>
    </source>
</evidence>
<keyword evidence="2" id="KW-0645">Protease</keyword>
<dbReference type="PANTHER" id="PTHR33490:SF7">
    <property type="entry name" value="BLR2979 PROTEIN"/>
    <property type="match status" value="1"/>
</dbReference>